<dbReference type="STRING" id="29655.A0A0K9Q6H3"/>
<feature type="domain" description="BTB" evidence="2">
    <location>
        <begin position="177"/>
        <end position="236"/>
    </location>
</feature>
<accession>A0A0K9Q6H3</accession>
<proteinExistence type="predicted"/>
<comment type="caution">
    <text evidence="3">The sequence shown here is derived from an EMBL/GenBank/DDBJ whole genome shotgun (WGS) entry which is preliminary data.</text>
</comment>
<evidence type="ECO:0000313" key="3">
    <source>
        <dbReference type="EMBL" id="KMZ76500.1"/>
    </source>
</evidence>
<comment type="pathway">
    <text evidence="1">Protein modification; protein ubiquitination.</text>
</comment>
<dbReference type="PROSITE" id="PS50097">
    <property type="entry name" value="BTB"/>
    <property type="match status" value="1"/>
</dbReference>
<evidence type="ECO:0000256" key="1">
    <source>
        <dbReference type="ARBA" id="ARBA00004906"/>
    </source>
</evidence>
<dbReference type="InterPro" id="IPR011333">
    <property type="entry name" value="SKP1/BTB/POZ_sf"/>
</dbReference>
<dbReference type="Gene3D" id="3.30.710.10">
    <property type="entry name" value="Potassium Channel Kv1.1, Chain A"/>
    <property type="match status" value="1"/>
</dbReference>
<dbReference type="Proteomes" id="UP000036987">
    <property type="component" value="Unassembled WGS sequence"/>
</dbReference>
<evidence type="ECO:0000259" key="2">
    <source>
        <dbReference type="PROSITE" id="PS50097"/>
    </source>
</evidence>
<organism evidence="3 4">
    <name type="scientific">Zostera marina</name>
    <name type="common">Eelgrass</name>
    <dbReference type="NCBI Taxonomy" id="29655"/>
    <lineage>
        <taxon>Eukaryota</taxon>
        <taxon>Viridiplantae</taxon>
        <taxon>Streptophyta</taxon>
        <taxon>Embryophyta</taxon>
        <taxon>Tracheophyta</taxon>
        <taxon>Spermatophyta</taxon>
        <taxon>Magnoliopsida</taxon>
        <taxon>Liliopsida</taxon>
        <taxon>Zosteraceae</taxon>
        <taxon>Zostera</taxon>
    </lineage>
</organism>
<name>A0A0K9Q6H3_ZOSMR</name>
<dbReference type="SMART" id="SM00225">
    <property type="entry name" value="BTB"/>
    <property type="match status" value="1"/>
</dbReference>
<keyword evidence="4" id="KW-1185">Reference proteome</keyword>
<dbReference type="AlphaFoldDB" id="A0A0K9Q6H3"/>
<dbReference type="OrthoDB" id="6359816at2759"/>
<dbReference type="SUPFAM" id="SSF54695">
    <property type="entry name" value="POZ domain"/>
    <property type="match status" value="1"/>
</dbReference>
<dbReference type="PANTHER" id="PTHR46672:SF4">
    <property type="entry name" value="OS08G0495500 PROTEIN"/>
    <property type="match status" value="1"/>
</dbReference>
<dbReference type="PANTHER" id="PTHR46672">
    <property type="entry name" value="OS08G0495500 PROTEIN-RELATED"/>
    <property type="match status" value="1"/>
</dbReference>
<reference evidence="4" key="1">
    <citation type="journal article" date="2016" name="Nature">
        <title>The genome of the seagrass Zostera marina reveals angiosperm adaptation to the sea.</title>
        <authorList>
            <person name="Olsen J.L."/>
            <person name="Rouze P."/>
            <person name="Verhelst B."/>
            <person name="Lin Y.-C."/>
            <person name="Bayer T."/>
            <person name="Collen J."/>
            <person name="Dattolo E."/>
            <person name="De Paoli E."/>
            <person name="Dittami S."/>
            <person name="Maumus F."/>
            <person name="Michel G."/>
            <person name="Kersting A."/>
            <person name="Lauritano C."/>
            <person name="Lohaus R."/>
            <person name="Toepel M."/>
            <person name="Tonon T."/>
            <person name="Vanneste K."/>
            <person name="Amirebrahimi M."/>
            <person name="Brakel J."/>
            <person name="Bostroem C."/>
            <person name="Chovatia M."/>
            <person name="Grimwood J."/>
            <person name="Jenkins J.W."/>
            <person name="Jueterbock A."/>
            <person name="Mraz A."/>
            <person name="Stam W.T."/>
            <person name="Tice H."/>
            <person name="Bornberg-Bauer E."/>
            <person name="Green P.J."/>
            <person name="Pearson G.A."/>
            <person name="Procaccini G."/>
            <person name="Duarte C.M."/>
            <person name="Schmutz J."/>
            <person name="Reusch T.B.H."/>
            <person name="Van de Peer Y."/>
        </authorList>
    </citation>
    <scope>NUCLEOTIDE SEQUENCE [LARGE SCALE GENOMIC DNA]</scope>
    <source>
        <strain evidence="4">cv. Finnish</strain>
    </source>
</reference>
<dbReference type="OMA" id="YTDIMIN"/>
<dbReference type="InterPro" id="IPR000210">
    <property type="entry name" value="BTB/POZ_dom"/>
</dbReference>
<protein>
    <submittedName>
        <fullName evidence="3">BTB/POZ domain-containing protein</fullName>
    </submittedName>
</protein>
<dbReference type="Pfam" id="PF00651">
    <property type="entry name" value="BTB"/>
    <property type="match status" value="1"/>
</dbReference>
<evidence type="ECO:0000313" key="4">
    <source>
        <dbReference type="Proteomes" id="UP000036987"/>
    </source>
</evidence>
<sequence>MALAALSERMSGVVSAYQVQTAPRLAQWKVDGLSTLTYRKSDPFKIGLWNWYLSVEKSKQIVIKLYPETSNLTRDRPPIASFVIKIVSSAGNRTTLVHPGVCDKQLKSNEDFIWAIDRLIVGKFIIDVEFIDLKTFALSETGHGETSSIWSFNDIKKTSISSALKSFSQMLTDGIHTDITINTRDGSIGAHRAILASRSPVFHGMFSHDLQEKENSTIHISDMSSDVCRALLNYVYGNVEAEEFMSHRLALLSAAEKYDLSDLKTACEESLVEDIDGKNVLERLRSAHLYKLPLLKRSCMSYLVGFGKIFQIHDEFNSFLHFADRDLISDIFQEILTAWKGF</sequence>
<gene>
    <name evidence="3" type="ORF">ZOSMA_101G00840</name>
</gene>
<dbReference type="EMBL" id="LFYR01000025">
    <property type="protein sequence ID" value="KMZ76500.1"/>
    <property type="molecule type" value="Genomic_DNA"/>
</dbReference>
<dbReference type="InterPro" id="IPR044714">
    <property type="entry name" value="AtSIBP1-like"/>
</dbReference>